<proteinExistence type="predicted"/>
<evidence type="ECO:0000313" key="2">
    <source>
        <dbReference type="EMBL" id="EFN79984.1"/>
    </source>
</evidence>
<name>E2BWE7_HARSA</name>
<keyword evidence="3" id="KW-1185">Reference proteome</keyword>
<reference evidence="2 3" key="1">
    <citation type="journal article" date="2010" name="Science">
        <title>Genomic comparison of the ants Camponotus floridanus and Harpegnathos saltator.</title>
        <authorList>
            <person name="Bonasio R."/>
            <person name="Zhang G."/>
            <person name="Ye C."/>
            <person name="Mutti N.S."/>
            <person name="Fang X."/>
            <person name="Qin N."/>
            <person name="Donahue G."/>
            <person name="Yang P."/>
            <person name="Li Q."/>
            <person name="Li C."/>
            <person name="Zhang P."/>
            <person name="Huang Z."/>
            <person name="Berger S.L."/>
            <person name="Reinberg D."/>
            <person name="Wang J."/>
            <person name="Liebig J."/>
        </authorList>
    </citation>
    <scope>NUCLEOTIDE SEQUENCE [LARGE SCALE GENOMIC DNA]</scope>
    <source>
        <strain evidence="2 3">R22 G/1</strain>
    </source>
</reference>
<protein>
    <submittedName>
        <fullName evidence="2">Uncharacterized protein</fullName>
    </submittedName>
</protein>
<evidence type="ECO:0000313" key="3">
    <source>
        <dbReference type="Proteomes" id="UP000008237"/>
    </source>
</evidence>
<dbReference type="AlphaFoldDB" id="E2BWE7"/>
<accession>E2BWE7</accession>
<dbReference type="EMBL" id="GL451118">
    <property type="protein sequence ID" value="EFN79984.1"/>
    <property type="molecule type" value="Genomic_DNA"/>
</dbReference>
<dbReference type="InParanoid" id="E2BWE7"/>
<dbReference type="Proteomes" id="UP000008237">
    <property type="component" value="Unassembled WGS sequence"/>
</dbReference>
<evidence type="ECO:0000256" key="1">
    <source>
        <dbReference type="SAM" id="MobiDB-lite"/>
    </source>
</evidence>
<feature type="region of interest" description="Disordered" evidence="1">
    <location>
        <begin position="1"/>
        <end position="32"/>
    </location>
</feature>
<sequence>MKTAGGNRGSCGREDPSGQVHKHNSKRTSLERNWPQRCALTEVYSTARKNVSLSVKDGVRKILRVEDGTIIEKRAKIWEESDKPAACLLQFKATPSVPPMR</sequence>
<organism evidence="3">
    <name type="scientific">Harpegnathos saltator</name>
    <name type="common">Jerdon's jumping ant</name>
    <dbReference type="NCBI Taxonomy" id="610380"/>
    <lineage>
        <taxon>Eukaryota</taxon>
        <taxon>Metazoa</taxon>
        <taxon>Ecdysozoa</taxon>
        <taxon>Arthropoda</taxon>
        <taxon>Hexapoda</taxon>
        <taxon>Insecta</taxon>
        <taxon>Pterygota</taxon>
        <taxon>Neoptera</taxon>
        <taxon>Endopterygota</taxon>
        <taxon>Hymenoptera</taxon>
        <taxon>Apocrita</taxon>
        <taxon>Aculeata</taxon>
        <taxon>Formicoidea</taxon>
        <taxon>Formicidae</taxon>
        <taxon>Ponerinae</taxon>
        <taxon>Ponerini</taxon>
        <taxon>Harpegnathos</taxon>
    </lineage>
</organism>
<gene>
    <name evidence="2" type="ORF">EAI_12877</name>
</gene>